<feature type="signal peptide" evidence="1">
    <location>
        <begin position="1"/>
        <end position="21"/>
    </location>
</feature>
<evidence type="ECO:0000256" key="1">
    <source>
        <dbReference type="SAM" id="SignalP"/>
    </source>
</evidence>
<evidence type="ECO:0008006" key="4">
    <source>
        <dbReference type="Google" id="ProtNLM"/>
    </source>
</evidence>
<keyword evidence="3" id="KW-1185">Reference proteome</keyword>
<dbReference type="NCBIfam" id="NF046053">
    <property type="entry name" value="lipo_BPTD_2524"/>
    <property type="match status" value="1"/>
</dbReference>
<gene>
    <name evidence="2" type="ORF">C7R54_03100</name>
</gene>
<comment type="caution">
    <text evidence="2">The sequence shown here is derived from an EMBL/GenBank/DDBJ whole genome shotgun (WGS) entry which is preliminary data.</text>
</comment>
<dbReference type="OrthoDB" id="8685129at2"/>
<accession>A0A4Q1HPA7</accession>
<organism evidence="2 3">
    <name type="scientific">Achromobacter aloeverae</name>
    <dbReference type="NCBI Taxonomy" id="1750518"/>
    <lineage>
        <taxon>Bacteria</taxon>
        <taxon>Pseudomonadati</taxon>
        <taxon>Pseudomonadota</taxon>
        <taxon>Betaproteobacteria</taxon>
        <taxon>Burkholderiales</taxon>
        <taxon>Alcaligenaceae</taxon>
        <taxon>Achromobacter</taxon>
    </lineage>
</organism>
<dbReference type="Proteomes" id="UP000290849">
    <property type="component" value="Unassembled WGS sequence"/>
</dbReference>
<protein>
    <recommendedName>
        <fullName evidence="4">Lipoprotein</fullName>
    </recommendedName>
</protein>
<dbReference type="EMBL" id="PYAL01000001">
    <property type="protein sequence ID" value="RXN92749.1"/>
    <property type="molecule type" value="Genomic_DNA"/>
</dbReference>
<dbReference type="AlphaFoldDB" id="A0A4Q1HPA7"/>
<proteinExistence type="predicted"/>
<reference evidence="2 3" key="1">
    <citation type="journal article" date="2017" name="Int. J. Syst. Evol. Microbiol.">
        <title>Achromobacter aloeverae sp. nov., isolated from the root of Aloe vera (L.) Burm.f.</title>
        <authorList>
            <person name="Kuncharoen N."/>
            <person name="Muramatsu Y."/>
            <person name="Shibata C."/>
            <person name="Kamakura Y."/>
            <person name="Nakagawa Y."/>
            <person name="Tanasupawat S."/>
        </authorList>
    </citation>
    <scope>NUCLEOTIDE SEQUENCE [LARGE SCALE GENOMIC DNA]</scope>
    <source>
        <strain evidence="2 3">AVA-1</strain>
    </source>
</reference>
<name>A0A4Q1HPA7_9BURK</name>
<evidence type="ECO:0000313" key="2">
    <source>
        <dbReference type="EMBL" id="RXN92749.1"/>
    </source>
</evidence>
<sequence length="146" mass="15698">MSRIMAAATVLAVSLAGCSMGIQPGQSPSGDYKVEVGYRKAYEAARAQAELCLTAKDAYKVRGEVDDAGRKATLRVTAPLTDNDVARVDIVGIDAGHSDVHIAMWGRSIWNGDAMIAMRDAIRFQVPTCVSYMPSDTNNPVRPPQQ</sequence>
<keyword evidence="1" id="KW-0732">Signal</keyword>
<evidence type="ECO:0000313" key="3">
    <source>
        <dbReference type="Proteomes" id="UP000290849"/>
    </source>
</evidence>
<feature type="chain" id="PRO_5020967032" description="Lipoprotein" evidence="1">
    <location>
        <begin position="22"/>
        <end position="146"/>
    </location>
</feature>
<dbReference type="PROSITE" id="PS51257">
    <property type="entry name" value="PROKAR_LIPOPROTEIN"/>
    <property type="match status" value="1"/>
</dbReference>